<dbReference type="PANTHER" id="PTHR34478:SF2">
    <property type="entry name" value="MEMBRANE PROTEIN"/>
    <property type="match status" value="1"/>
</dbReference>
<evidence type="ECO:0000313" key="6">
    <source>
        <dbReference type="EMBL" id="CAD7287176.1"/>
    </source>
</evidence>
<dbReference type="EMBL" id="CAJHOE010000001">
    <property type="protein sequence ID" value="CAD7287176.1"/>
    <property type="molecule type" value="Genomic_DNA"/>
</dbReference>
<evidence type="ECO:0000256" key="1">
    <source>
        <dbReference type="ARBA" id="ARBA00004167"/>
    </source>
</evidence>
<keyword evidence="3" id="KW-0812">Transmembrane</keyword>
<reference evidence="6 7" key="1">
    <citation type="submission" date="2020-11" db="EMBL/GenBank/DDBJ databases">
        <authorList>
            <person name="Peeters C."/>
        </authorList>
    </citation>
    <scope>NUCLEOTIDE SEQUENCE [LARGE SCALE GENOMIC DNA]</scope>
    <source>
        <strain evidence="6 7">LMG 8286</strain>
    </source>
</reference>
<dbReference type="RefSeq" id="WP_230056567.1">
    <property type="nucleotide sequence ID" value="NZ_CAJHOE010000001.1"/>
</dbReference>
<protein>
    <submittedName>
        <fullName evidence="6">Protein LemA</fullName>
    </submittedName>
</protein>
<organism evidence="6 7">
    <name type="scientific">Campylobacter suis</name>
    <dbReference type="NCBI Taxonomy" id="2790657"/>
    <lineage>
        <taxon>Bacteria</taxon>
        <taxon>Pseudomonadati</taxon>
        <taxon>Campylobacterota</taxon>
        <taxon>Epsilonproteobacteria</taxon>
        <taxon>Campylobacterales</taxon>
        <taxon>Campylobacteraceae</taxon>
        <taxon>Campylobacter</taxon>
    </lineage>
</organism>
<keyword evidence="7" id="KW-1185">Reference proteome</keyword>
<evidence type="ECO:0000256" key="3">
    <source>
        <dbReference type="ARBA" id="ARBA00022692"/>
    </source>
</evidence>
<dbReference type="Proteomes" id="UP000789359">
    <property type="component" value="Unassembled WGS sequence"/>
</dbReference>
<name>A0ABN7K3S1_9BACT</name>
<evidence type="ECO:0000313" key="7">
    <source>
        <dbReference type="Proteomes" id="UP000789359"/>
    </source>
</evidence>
<dbReference type="PANTHER" id="PTHR34478">
    <property type="entry name" value="PROTEIN LEMA"/>
    <property type="match status" value="1"/>
</dbReference>
<evidence type="ECO:0000256" key="2">
    <source>
        <dbReference type="ARBA" id="ARBA00008854"/>
    </source>
</evidence>
<dbReference type="InterPro" id="IPR023353">
    <property type="entry name" value="LemA-like_dom_sf"/>
</dbReference>
<proteinExistence type="inferred from homology"/>
<evidence type="ECO:0000256" key="5">
    <source>
        <dbReference type="ARBA" id="ARBA00023136"/>
    </source>
</evidence>
<comment type="subcellular location">
    <subcellularLocation>
        <location evidence="1">Membrane</location>
        <topology evidence="1">Single-pass membrane protein</topology>
    </subcellularLocation>
</comment>
<sequence>MKILGFIVGALLLLGVLIVPQYNKFPVLDEGVSEKWSQVQNQYKRRADLIPNLVSTVQGYASHEKSVFTEVTEARSRVSNITLDASSLSDPAKVKAFLEAQNSLGGALSRLMAVSENYPQLKADQNFITLQNQLEGTENRISVARKDYITAVKEYNVALRTFPGNLVAKFLHPSLSPKANFEASEAEQSVPTVSFEKK</sequence>
<dbReference type="Pfam" id="PF04011">
    <property type="entry name" value="LemA"/>
    <property type="match status" value="1"/>
</dbReference>
<dbReference type="SUPFAM" id="SSF140478">
    <property type="entry name" value="LemA-like"/>
    <property type="match status" value="1"/>
</dbReference>
<accession>A0ABN7K3S1</accession>
<keyword evidence="4" id="KW-1133">Transmembrane helix</keyword>
<gene>
    <name evidence="6" type="primary">lemA</name>
    <name evidence="6" type="ORF">LMG8286_00807</name>
</gene>
<keyword evidence="5" id="KW-0472">Membrane</keyword>
<evidence type="ECO:0000256" key="4">
    <source>
        <dbReference type="ARBA" id="ARBA00022989"/>
    </source>
</evidence>
<dbReference type="Gene3D" id="1.20.1440.20">
    <property type="entry name" value="LemA-like domain"/>
    <property type="match status" value="1"/>
</dbReference>
<comment type="caution">
    <text evidence="6">The sequence shown here is derived from an EMBL/GenBank/DDBJ whole genome shotgun (WGS) entry which is preliminary data.</text>
</comment>
<dbReference type="InterPro" id="IPR007156">
    <property type="entry name" value="MamQ_LemA"/>
</dbReference>
<comment type="similarity">
    <text evidence="2">Belongs to the LemA family.</text>
</comment>